<name>A0AA85EV77_9TREM</name>
<evidence type="ECO:0000313" key="2">
    <source>
        <dbReference type="WBParaSite" id="SRDH1_24960.1"/>
    </source>
</evidence>
<dbReference type="WBParaSite" id="SRDH1_24960.1">
    <property type="protein sequence ID" value="SRDH1_24960.1"/>
    <property type="gene ID" value="SRDH1_24960"/>
</dbReference>
<reference evidence="2" key="2">
    <citation type="submission" date="2023-11" db="UniProtKB">
        <authorList>
            <consortium name="WormBaseParasite"/>
        </authorList>
    </citation>
    <scope>IDENTIFICATION</scope>
</reference>
<dbReference type="Proteomes" id="UP000050792">
    <property type="component" value="Unassembled WGS sequence"/>
</dbReference>
<keyword evidence="1" id="KW-1185">Reference proteome</keyword>
<proteinExistence type="predicted"/>
<organism evidence="1 2">
    <name type="scientific">Schistosoma rodhaini</name>
    <dbReference type="NCBI Taxonomy" id="6188"/>
    <lineage>
        <taxon>Eukaryota</taxon>
        <taxon>Metazoa</taxon>
        <taxon>Spiralia</taxon>
        <taxon>Lophotrochozoa</taxon>
        <taxon>Platyhelminthes</taxon>
        <taxon>Trematoda</taxon>
        <taxon>Digenea</taxon>
        <taxon>Strigeidida</taxon>
        <taxon>Schistosomatoidea</taxon>
        <taxon>Schistosomatidae</taxon>
        <taxon>Schistosoma</taxon>
    </lineage>
</organism>
<reference evidence="1" key="1">
    <citation type="submission" date="2022-06" db="EMBL/GenBank/DDBJ databases">
        <authorList>
            <person name="Berger JAMES D."/>
            <person name="Berger JAMES D."/>
        </authorList>
    </citation>
    <scope>NUCLEOTIDE SEQUENCE [LARGE SCALE GENOMIC DNA]</scope>
</reference>
<protein>
    <submittedName>
        <fullName evidence="2">Uncharacterized protein</fullName>
    </submittedName>
</protein>
<evidence type="ECO:0000313" key="1">
    <source>
        <dbReference type="Proteomes" id="UP000050792"/>
    </source>
</evidence>
<accession>A0AA85EV77</accession>
<dbReference type="AlphaFoldDB" id="A0AA85EV77"/>
<sequence>MQKLLLLGAEEYELFEYRLVLGVLDIEIEGDTKVGCRSCDLALLAYRRQINRQGFYVFFVELREITFLSPVVQLCEECQMLVVVVKQGAQPT</sequence>